<evidence type="ECO:0000313" key="2">
    <source>
        <dbReference type="Proteomes" id="UP000267593"/>
    </source>
</evidence>
<name>A0A3R9HHG2_STROR</name>
<organism evidence="1 2">
    <name type="scientific">Streptococcus oralis</name>
    <dbReference type="NCBI Taxonomy" id="1303"/>
    <lineage>
        <taxon>Bacteria</taxon>
        <taxon>Bacillati</taxon>
        <taxon>Bacillota</taxon>
        <taxon>Bacilli</taxon>
        <taxon>Lactobacillales</taxon>
        <taxon>Streptococcaceae</taxon>
        <taxon>Streptococcus</taxon>
    </lineage>
</organism>
<comment type="caution">
    <text evidence="1">The sequence shown here is derived from an EMBL/GenBank/DDBJ whole genome shotgun (WGS) entry which is preliminary data.</text>
</comment>
<gene>
    <name evidence="1" type="ORF">D8863_09965</name>
</gene>
<dbReference type="Proteomes" id="UP000267593">
    <property type="component" value="Unassembled WGS sequence"/>
</dbReference>
<reference evidence="1 2" key="1">
    <citation type="submission" date="2018-11" db="EMBL/GenBank/DDBJ databases">
        <title>Species Designations Belie Phenotypic and Genotypic Heterogeneity in Oral Streptococci.</title>
        <authorList>
            <person name="Velsko I."/>
        </authorList>
    </citation>
    <scope>NUCLEOTIDE SEQUENCE [LARGE SCALE GENOMIC DNA]</scope>
    <source>
        <strain evidence="1 2">BCC63</strain>
    </source>
</reference>
<dbReference type="AlphaFoldDB" id="A0A3R9HHG2"/>
<proteinExistence type="predicted"/>
<sequence length="151" mass="17312">MKTIFCVGSFCYISTFKHFYDWKVKLFGKFPVTLVMGRHSHYRTCTIASKNIVGNPDWNFLAIDRVDGISARPNPCFFLGKVCTSQVRLETSLVFVVRYSLSLFSCCDGIYQVMLRSQDCEGRTEKRIRTSSKDGKFLVSPFYFEGYIGTS</sequence>
<dbReference type="EMBL" id="RJNJ01000034">
    <property type="protein sequence ID" value="RSI63584.1"/>
    <property type="molecule type" value="Genomic_DNA"/>
</dbReference>
<accession>A0A3R9HHG2</accession>
<evidence type="ECO:0000313" key="1">
    <source>
        <dbReference type="EMBL" id="RSI63584.1"/>
    </source>
</evidence>
<protein>
    <submittedName>
        <fullName evidence="1">Uncharacterized protein</fullName>
    </submittedName>
</protein>